<name>A0AAD6Y6A4_9AGAR</name>
<organism evidence="3 4">
    <name type="scientific">Mycena pura</name>
    <dbReference type="NCBI Taxonomy" id="153505"/>
    <lineage>
        <taxon>Eukaryota</taxon>
        <taxon>Fungi</taxon>
        <taxon>Dikarya</taxon>
        <taxon>Basidiomycota</taxon>
        <taxon>Agaricomycotina</taxon>
        <taxon>Agaricomycetes</taxon>
        <taxon>Agaricomycetidae</taxon>
        <taxon>Agaricales</taxon>
        <taxon>Marasmiineae</taxon>
        <taxon>Mycenaceae</taxon>
        <taxon>Mycena</taxon>
    </lineage>
</organism>
<dbReference type="AlphaFoldDB" id="A0AAD6Y6A4"/>
<evidence type="ECO:0000313" key="4">
    <source>
        <dbReference type="Proteomes" id="UP001219525"/>
    </source>
</evidence>
<reference evidence="3" key="1">
    <citation type="submission" date="2023-03" db="EMBL/GenBank/DDBJ databases">
        <title>Massive genome expansion in bonnet fungi (Mycena s.s.) driven by repeated elements and novel gene families across ecological guilds.</title>
        <authorList>
            <consortium name="Lawrence Berkeley National Laboratory"/>
            <person name="Harder C.B."/>
            <person name="Miyauchi S."/>
            <person name="Viragh M."/>
            <person name="Kuo A."/>
            <person name="Thoen E."/>
            <person name="Andreopoulos B."/>
            <person name="Lu D."/>
            <person name="Skrede I."/>
            <person name="Drula E."/>
            <person name="Henrissat B."/>
            <person name="Morin E."/>
            <person name="Kohler A."/>
            <person name="Barry K."/>
            <person name="LaButti K."/>
            <person name="Morin E."/>
            <person name="Salamov A."/>
            <person name="Lipzen A."/>
            <person name="Mereny Z."/>
            <person name="Hegedus B."/>
            <person name="Baldrian P."/>
            <person name="Stursova M."/>
            <person name="Weitz H."/>
            <person name="Taylor A."/>
            <person name="Grigoriev I.V."/>
            <person name="Nagy L.G."/>
            <person name="Martin F."/>
            <person name="Kauserud H."/>
        </authorList>
    </citation>
    <scope>NUCLEOTIDE SEQUENCE</scope>
    <source>
        <strain evidence="3">9144</strain>
    </source>
</reference>
<gene>
    <name evidence="3" type="ORF">GGX14DRAFT_569789</name>
    <name evidence="2" type="ORF">GGX14DRAFT_701749</name>
</gene>
<sequence length="231" mass="24514">MPSSAQNPFQKPPLAGPRSSSESTATLRQTTPSSMLGRSRGLSVSTVRATSKLGGAQAATSTHRALAQSFPRPRQAKLRSYASPAAVNSPITVLNAHPGPPDHPGSPVPTSWWGRNVRHETLHAREQSPPNKLTRATAAIAYVLGASLLVTHETLLLTSEFLDISIQIRILKQVQAAELRRQSTHAFLHSVICSQQQLASVPSTALQGLGITLPKDTSGLPPSSSHKSLAP</sequence>
<evidence type="ECO:0000256" key="1">
    <source>
        <dbReference type="SAM" id="MobiDB-lite"/>
    </source>
</evidence>
<protein>
    <submittedName>
        <fullName evidence="3">Uncharacterized protein</fullName>
    </submittedName>
</protein>
<dbReference type="Proteomes" id="UP001219525">
    <property type="component" value="Unassembled WGS sequence"/>
</dbReference>
<comment type="caution">
    <text evidence="3">The sequence shown here is derived from an EMBL/GenBank/DDBJ whole genome shotgun (WGS) entry which is preliminary data.</text>
</comment>
<evidence type="ECO:0000313" key="3">
    <source>
        <dbReference type="EMBL" id="KAJ7203740.1"/>
    </source>
</evidence>
<feature type="compositionally biased region" description="Pro residues" evidence="1">
    <location>
        <begin position="98"/>
        <end position="107"/>
    </location>
</feature>
<proteinExistence type="predicted"/>
<evidence type="ECO:0000313" key="2">
    <source>
        <dbReference type="EMBL" id="KAJ7190781.1"/>
    </source>
</evidence>
<dbReference type="EMBL" id="JARJCW010000143">
    <property type="protein sequence ID" value="KAJ7190781.1"/>
    <property type="molecule type" value="Genomic_DNA"/>
</dbReference>
<dbReference type="EMBL" id="JARJCW010000049">
    <property type="protein sequence ID" value="KAJ7203740.1"/>
    <property type="molecule type" value="Genomic_DNA"/>
</dbReference>
<accession>A0AAD6Y6A4</accession>
<feature type="compositionally biased region" description="Polar residues" evidence="1">
    <location>
        <begin position="18"/>
        <end position="49"/>
    </location>
</feature>
<feature type="region of interest" description="Disordered" evidence="1">
    <location>
        <begin position="1"/>
        <end position="112"/>
    </location>
</feature>
<keyword evidence="4" id="KW-1185">Reference proteome</keyword>